<evidence type="ECO:0000259" key="2">
    <source>
        <dbReference type="Pfam" id="PF13670"/>
    </source>
</evidence>
<keyword evidence="4" id="KW-1185">Reference proteome</keyword>
<protein>
    <recommendedName>
        <fullName evidence="2">PepSY domain-containing protein</fullName>
    </recommendedName>
</protein>
<reference evidence="3 4" key="1">
    <citation type="submission" date="2017-07" db="EMBL/GenBank/DDBJ databases">
        <title>Elstera cyanobacteriorum sp. nov., a novel bacterium isolated from cyanobacterial aggregates in a eutrophic lake.</title>
        <authorList>
            <person name="Cai H."/>
        </authorList>
    </citation>
    <scope>NUCLEOTIDE SEQUENCE [LARGE SCALE GENOMIC DNA]</scope>
    <source>
        <strain evidence="3 4">TH019</strain>
    </source>
</reference>
<accession>A0A255XTC4</accession>
<dbReference type="EMBL" id="NOXS01000029">
    <property type="protein sequence ID" value="OYQ20246.1"/>
    <property type="molecule type" value="Genomic_DNA"/>
</dbReference>
<evidence type="ECO:0000313" key="4">
    <source>
        <dbReference type="Proteomes" id="UP000216361"/>
    </source>
</evidence>
<evidence type="ECO:0000313" key="3">
    <source>
        <dbReference type="EMBL" id="OYQ20246.1"/>
    </source>
</evidence>
<name>A0A255XTC4_9PROT</name>
<proteinExistence type="predicted"/>
<organism evidence="3 4">
    <name type="scientific">Elstera cyanobacteriorum</name>
    <dbReference type="NCBI Taxonomy" id="2022747"/>
    <lineage>
        <taxon>Bacteria</taxon>
        <taxon>Pseudomonadati</taxon>
        <taxon>Pseudomonadota</taxon>
        <taxon>Alphaproteobacteria</taxon>
        <taxon>Rhodospirillales</taxon>
        <taxon>Rhodospirillaceae</taxon>
        <taxon>Elstera</taxon>
    </lineage>
</organism>
<dbReference type="RefSeq" id="WP_094408068.1">
    <property type="nucleotide sequence ID" value="NZ_BMJZ01000001.1"/>
</dbReference>
<dbReference type="Pfam" id="PF13670">
    <property type="entry name" value="PepSY_2"/>
    <property type="match status" value="1"/>
</dbReference>
<comment type="caution">
    <text evidence="3">The sequence shown here is derived from an EMBL/GenBank/DDBJ whole genome shotgun (WGS) entry which is preliminary data.</text>
</comment>
<gene>
    <name evidence="3" type="ORF">CHR90_05120</name>
</gene>
<evidence type="ECO:0000256" key="1">
    <source>
        <dbReference type="SAM" id="SignalP"/>
    </source>
</evidence>
<feature type="chain" id="PRO_5012513522" description="PepSY domain-containing protein" evidence="1">
    <location>
        <begin position="19"/>
        <end position="86"/>
    </location>
</feature>
<feature type="domain" description="PepSY" evidence="2">
    <location>
        <begin position="7"/>
        <end position="81"/>
    </location>
</feature>
<sequence length="86" mass="9468">MIGRLLVTGVLLSGGAWAGGPHCHAPVAEWQPREVLHQRLTQEGYRVSRIKVDDGCYEVKAFDPQGRKIEAKYDPKSLAPLAIEAD</sequence>
<dbReference type="AlphaFoldDB" id="A0A255XTC4"/>
<dbReference type="OrthoDB" id="7365433at2"/>
<dbReference type="Proteomes" id="UP000216361">
    <property type="component" value="Unassembled WGS sequence"/>
</dbReference>
<keyword evidence="1" id="KW-0732">Signal</keyword>
<feature type="signal peptide" evidence="1">
    <location>
        <begin position="1"/>
        <end position="18"/>
    </location>
</feature>
<dbReference type="InterPro" id="IPR025711">
    <property type="entry name" value="PepSY"/>
</dbReference>